<feature type="compositionally biased region" description="Low complexity" evidence="1">
    <location>
        <begin position="183"/>
        <end position="195"/>
    </location>
</feature>
<dbReference type="PANTHER" id="PTHR43827:SF8">
    <property type="entry name" value="ALDO_KETO REDUCTASE FAMILY PROTEIN"/>
    <property type="match status" value="1"/>
</dbReference>
<organism evidence="3 4">
    <name type="scientific">Tetradesmus obliquus</name>
    <name type="common">Green alga</name>
    <name type="synonym">Acutodesmus obliquus</name>
    <dbReference type="NCBI Taxonomy" id="3088"/>
    <lineage>
        <taxon>Eukaryota</taxon>
        <taxon>Viridiplantae</taxon>
        <taxon>Chlorophyta</taxon>
        <taxon>core chlorophytes</taxon>
        <taxon>Chlorophyceae</taxon>
        <taxon>CS clade</taxon>
        <taxon>Sphaeropleales</taxon>
        <taxon>Scenedesmaceae</taxon>
        <taxon>Tetradesmus</taxon>
    </lineage>
</organism>
<name>A0A383WGJ2_TETOB</name>
<dbReference type="EMBL" id="FNXT01001257">
    <property type="protein sequence ID" value="SZX76383.1"/>
    <property type="molecule type" value="Genomic_DNA"/>
</dbReference>
<dbReference type="CDD" id="cd19071">
    <property type="entry name" value="AKR_AKR1-5-like"/>
    <property type="match status" value="1"/>
</dbReference>
<feature type="compositionally biased region" description="Low complexity" evidence="1">
    <location>
        <begin position="291"/>
        <end position="300"/>
    </location>
</feature>
<dbReference type="STRING" id="3088.A0A383WGJ2"/>
<sequence>MTFMADSLARKIPFVIGAIVVLLVVNTALQYAAGPALQQALPPQEMRNTVRVGTVQEVPSNQHGPNHDLITDVAPGGADAELLCADKKAGCDPQLCSKVSVKYQECKATCNTCDELRSTIQADTKLQVRVVQQLSACIDLLPSCAAWVKESRCTREPKSMLELCQASCGFCLPPLVSPLAADSSSSSSSKGGSSSQQHAAGTLRDSSSRGGSDGATSSTLLDDCQDDINVCPYLAFTGLCGSDSLWIATQCPRSCKKCSPSVMTAGSHRAAEQPQLTQQIVDSSISKDSDSTTADAPTSKSAGSVLKQLVLATPKESSYSLYGSHAADGTVFTAQQLQEWPVQGCKDYVDRCPAWAADGECSRNVDYMAISCKASCKNCKLYSTQQPFRLVQLNSGYAMPAVGFGTAGLGIGTAAAVQYAVSAGYRLIDTAESPDWYSEDQVGVGIAAAKVPREQLFLTSKVHPRDLGRNATLAALRRSLAKLQTHYLDLFLLHYPSCSPGTNCVPHPHKRWQDSWKALEELQAAQLVRSIGVSNFGLAEMAELLKLAKVKPAVLESRSDPFAINHHLINLAIEKNITFVGYSSLGTQWINSPAATNPVFSNEVLQEVAANHPGKSVAQVVLRWALQRGQVVIPRSSSTQHIADNLALFDFELSDVEMQAINGLDGTWKTGGLPLPVA</sequence>
<accession>A0A383WGJ2</accession>
<dbReference type="PROSITE" id="PS00062">
    <property type="entry name" value="ALDOKETO_REDUCTASE_2"/>
    <property type="match status" value="1"/>
</dbReference>
<dbReference type="Pfam" id="PF00248">
    <property type="entry name" value="Aldo_ket_red"/>
    <property type="match status" value="1"/>
</dbReference>
<dbReference type="InterPro" id="IPR023210">
    <property type="entry name" value="NADP_OxRdtase_dom"/>
</dbReference>
<evidence type="ECO:0000259" key="2">
    <source>
        <dbReference type="PROSITE" id="PS51670"/>
    </source>
</evidence>
<evidence type="ECO:0000313" key="4">
    <source>
        <dbReference type="Proteomes" id="UP000256970"/>
    </source>
</evidence>
<keyword evidence="4" id="KW-1185">Reference proteome</keyword>
<dbReference type="Pfam" id="PF01549">
    <property type="entry name" value="ShK"/>
    <property type="match status" value="3"/>
</dbReference>
<dbReference type="GO" id="GO:0016491">
    <property type="term" value="F:oxidoreductase activity"/>
    <property type="evidence" value="ECO:0007669"/>
    <property type="project" value="InterPro"/>
</dbReference>
<dbReference type="SUPFAM" id="SSF51430">
    <property type="entry name" value="NAD(P)-linked oxidoreductase"/>
    <property type="match status" value="1"/>
</dbReference>
<feature type="compositionally biased region" description="Low complexity" evidence="1">
    <location>
        <begin position="204"/>
        <end position="216"/>
    </location>
</feature>
<feature type="region of interest" description="Disordered" evidence="1">
    <location>
        <begin position="182"/>
        <end position="216"/>
    </location>
</feature>
<feature type="domain" description="ShKT" evidence="2">
    <location>
        <begin position="345"/>
        <end position="379"/>
    </location>
</feature>
<dbReference type="FunFam" id="3.20.20.100:FF:000064">
    <property type="entry name" value="Aldo-keto reductase 1a"/>
    <property type="match status" value="1"/>
</dbReference>
<feature type="domain" description="ShKT" evidence="2">
    <location>
        <begin position="224"/>
        <end position="258"/>
    </location>
</feature>
<feature type="region of interest" description="Disordered" evidence="1">
    <location>
        <begin position="266"/>
        <end position="300"/>
    </location>
</feature>
<protein>
    <recommendedName>
        <fullName evidence="2">ShKT domain-containing protein</fullName>
    </recommendedName>
</protein>
<dbReference type="InterPro" id="IPR003582">
    <property type="entry name" value="ShKT_dom"/>
</dbReference>
<dbReference type="Proteomes" id="UP000256970">
    <property type="component" value="Unassembled WGS sequence"/>
</dbReference>
<evidence type="ECO:0000313" key="3">
    <source>
        <dbReference type="EMBL" id="SZX76383.1"/>
    </source>
</evidence>
<proteinExistence type="predicted"/>
<dbReference type="Gene3D" id="3.20.20.100">
    <property type="entry name" value="NADP-dependent oxidoreductase domain"/>
    <property type="match status" value="1"/>
</dbReference>
<reference evidence="3 4" key="1">
    <citation type="submission" date="2016-10" db="EMBL/GenBank/DDBJ databases">
        <authorList>
            <person name="Cai Z."/>
        </authorList>
    </citation>
    <scope>NUCLEOTIDE SEQUENCE [LARGE SCALE GENOMIC DNA]</scope>
</reference>
<dbReference type="InterPro" id="IPR036812">
    <property type="entry name" value="NAD(P)_OxRdtase_dom_sf"/>
</dbReference>
<gene>
    <name evidence="3" type="ORF">BQ4739_LOCUS16771</name>
</gene>
<dbReference type="PROSITE" id="PS51670">
    <property type="entry name" value="SHKT"/>
    <property type="match status" value="3"/>
</dbReference>
<feature type="domain" description="ShKT" evidence="2">
    <location>
        <begin position="137"/>
        <end position="171"/>
    </location>
</feature>
<evidence type="ECO:0000256" key="1">
    <source>
        <dbReference type="SAM" id="MobiDB-lite"/>
    </source>
</evidence>
<dbReference type="AlphaFoldDB" id="A0A383WGJ2"/>
<dbReference type="InterPro" id="IPR020471">
    <property type="entry name" value="AKR"/>
</dbReference>
<dbReference type="InterPro" id="IPR018170">
    <property type="entry name" value="Aldo/ket_reductase_CS"/>
</dbReference>
<dbReference type="PRINTS" id="PR00069">
    <property type="entry name" value="ALDKETRDTASE"/>
</dbReference>
<dbReference type="SMART" id="SM00254">
    <property type="entry name" value="ShKT"/>
    <property type="match status" value="4"/>
</dbReference>
<dbReference type="PANTHER" id="PTHR43827">
    <property type="entry name" value="2,5-DIKETO-D-GLUCONIC ACID REDUCTASE"/>
    <property type="match status" value="1"/>
</dbReference>